<dbReference type="eggNOG" id="COG3858">
    <property type="taxonomic scope" value="Bacteria"/>
</dbReference>
<dbReference type="PROSITE" id="PS51910">
    <property type="entry name" value="GH18_2"/>
    <property type="match status" value="1"/>
</dbReference>
<dbReference type="PANTHER" id="PTHR11177">
    <property type="entry name" value="CHITINASE"/>
    <property type="match status" value="1"/>
</dbReference>
<dbReference type="Pfam" id="PF00704">
    <property type="entry name" value="Glyco_hydro_18"/>
    <property type="match status" value="1"/>
</dbReference>
<dbReference type="GO" id="GO:0006032">
    <property type="term" value="P:chitin catabolic process"/>
    <property type="evidence" value="ECO:0007669"/>
    <property type="project" value="UniProtKB-KW"/>
</dbReference>
<evidence type="ECO:0000259" key="5">
    <source>
        <dbReference type="PROSITE" id="PS51910"/>
    </source>
</evidence>
<keyword evidence="3" id="KW-0146">Chitin degradation</keyword>
<dbReference type="PANTHER" id="PTHR11177:SF317">
    <property type="entry name" value="CHITINASE 12-RELATED"/>
    <property type="match status" value="1"/>
</dbReference>
<dbReference type="OrthoDB" id="1185215at2"/>
<dbReference type="GO" id="GO:0008061">
    <property type="term" value="F:chitin binding"/>
    <property type="evidence" value="ECO:0007669"/>
    <property type="project" value="InterPro"/>
</dbReference>
<comment type="caution">
    <text evidence="6">The sequence shown here is derived from an EMBL/GenBank/DDBJ whole genome shotgun (WGS) entry which is preliminary data.</text>
</comment>
<protein>
    <recommendedName>
        <fullName evidence="2">chitinase</fullName>
        <ecNumber evidence="2">3.2.1.14</ecNumber>
    </recommendedName>
</protein>
<dbReference type="EC" id="3.2.1.14" evidence="2"/>
<sequence length="409" mass="46951">MKINILALLFLILFCVIACNTRESKEKTKSNDLDSTNTYVGPNHSHYTQFSDYNFTTEQQWDSLNNMTHHFKPASGYSIHKDYKTFGWHIFSKGSAYKSYNFSLLWGVSYFSYMVNARTGSYDHIHQWKTTALVDSAKVNNCKVFLTVSNFGEKRNAQFLKNPKAQKTLADSLSVLLDLRKANGINIDFEGVSSKNKKEFNQFIVTLSDRLHKINPDYMISVALYAVDYHKVFDIKTIDASIDFYTLMGYDYYGGFSEHAGPVSPLKSSKLWGDHSVESSVNYYINQGVEPGKLIVGLPYYGGKWKTQNTPIPSKAEKFISHDMYSTTQELLDTKKYKISFDTISSTQYGIYEEKGVTKQLWFDDSLSLSYKYDWIKHKKLAGVGIWALGYDHGYTELWELMANKFGQQ</sequence>
<gene>
    <name evidence="6" type="ORF">ATO12_21885</name>
</gene>
<dbReference type="STRING" id="1317122.ATO12_21885"/>
<evidence type="ECO:0000256" key="4">
    <source>
        <dbReference type="SAM" id="SignalP"/>
    </source>
</evidence>
<dbReference type="SUPFAM" id="SSF51445">
    <property type="entry name" value="(Trans)glycosidases"/>
    <property type="match status" value="1"/>
</dbReference>
<dbReference type="SMART" id="SM00636">
    <property type="entry name" value="Glyco_18"/>
    <property type="match status" value="1"/>
</dbReference>
<dbReference type="InterPro" id="IPR050314">
    <property type="entry name" value="Glycosyl_Hydrlase_18"/>
</dbReference>
<dbReference type="InterPro" id="IPR011583">
    <property type="entry name" value="Chitinase_II/V-like_cat"/>
</dbReference>
<feature type="domain" description="GH18" evidence="5">
    <location>
        <begin position="83"/>
        <end position="409"/>
    </location>
</feature>
<keyword evidence="3" id="KW-0119">Carbohydrate metabolism</keyword>
<dbReference type="RefSeq" id="WP_034244112.1">
    <property type="nucleotide sequence ID" value="NZ_AQRA01000007.1"/>
</dbReference>
<evidence type="ECO:0000256" key="1">
    <source>
        <dbReference type="ARBA" id="ARBA00000822"/>
    </source>
</evidence>
<dbReference type="AlphaFoldDB" id="A0A023BS17"/>
<dbReference type="GO" id="GO:0008843">
    <property type="term" value="F:endochitinase activity"/>
    <property type="evidence" value="ECO:0007669"/>
    <property type="project" value="UniProtKB-EC"/>
</dbReference>
<dbReference type="Proteomes" id="UP000023541">
    <property type="component" value="Unassembled WGS sequence"/>
</dbReference>
<name>A0A023BS17_9FLAO</name>
<organism evidence="6 7">
    <name type="scientific">Aquimarina atlantica</name>
    <dbReference type="NCBI Taxonomy" id="1317122"/>
    <lineage>
        <taxon>Bacteria</taxon>
        <taxon>Pseudomonadati</taxon>
        <taxon>Bacteroidota</taxon>
        <taxon>Flavobacteriia</taxon>
        <taxon>Flavobacteriales</taxon>
        <taxon>Flavobacteriaceae</taxon>
        <taxon>Aquimarina</taxon>
    </lineage>
</organism>
<dbReference type="EMBL" id="AQRA01000007">
    <property type="protein sequence ID" value="EZH72785.1"/>
    <property type="molecule type" value="Genomic_DNA"/>
</dbReference>
<evidence type="ECO:0000256" key="3">
    <source>
        <dbReference type="ARBA" id="ARBA00023024"/>
    </source>
</evidence>
<keyword evidence="7" id="KW-1185">Reference proteome</keyword>
<dbReference type="InterPro" id="IPR017853">
    <property type="entry name" value="GH"/>
</dbReference>
<accession>A0A023BS17</accession>
<reference evidence="6 7" key="1">
    <citation type="submission" date="2014-04" db="EMBL/GenBank/DDBJ databases">
        <title>Aquimarina sp. 22II-S11-z7 Genome Sequencing.</title>
        <authorList>
            <person name="Lai Q."/>
        </authorList>
    </citation>
    <scope>NUCLEOTIDE SEQUENCE [LARGE SCALE GENOMIC DNA]</scope>
    <source>
        <strain evidence="6 7">22II-S11-z7</strain>
    </source>
</reference>
<feature type="signal peptide" evidence="4">
    <location>
        <begin position="1"/>
        <end position="18"/>
    </location>
</feature>
<evidence type="ECO:0000313" key="6">
    <source>
        <dbReference type="EMBL" id="EZH72785.1"/>
    </source>
</evidence>
<comment type="catalytic activity">
    <reaction evidence="1">
        <text>Random endo-hydrolysis of N-acetyl-beta-D-glucosaminide (1-&gt;4)-beta-linkages in chitin and chitodextrins.</text>
        <dbReference type="EC" id="3.2.1.14"/>
    </reaction>
</comment>
<feature type="chain" id="PRO_5001517249" description="chitinase" evidence="4">
    <location>
        <begin position="19"/>
        <end position="409"/>
    </location>
</feature>
<evidence type="ECO:0000256" key="2">
    <source>
        <dbReference type="ARBA" id="ARBA00012729"/>
    </source>
</evidence>
<dbReference type="Gene3D" id="3.20.20.80">
    <property type="entry name" value="Glycosidases"/>
    <property type="match status" value="1"/>
</dbReference>
<dbReference type="GO" id="GO:0005975">
    <property type="term" value="P:carbohydrate metabolic process"/>
    <property type="evidence" value="ECO:0007669"/>
    <property type="project" value="InterPro"/>
</dbReference>
<dbReference type="Gene3D" id="3.10.50.10">
    <property type="match status" value="1"/>
</dbReference>
<keyword evidence="4" id="KW-0732">Signal</keyword>
<evidence type="ECO:0000313" key="7">
    <source>
        <dbReference type="Proteomes" id="UP000023541"/>
    </source>
</evidence>
<dbReference type="InterPro" id="IPR001223">
    <property type="entry name" value="Glyco_hydro18_cat"/>
</dbReference>
<dbReference type="InterPro" id="IPR029070">
    <property type="entry name" value="Chitinase_insertion_sf"/>
</dbReference>
<keyword evidence="3" id="KW-0624">Polysaccharide degradation</keyword>
<proteinExistence type="predicted"/>